<dbReference type="RefSeq" id="WP_133440135.1">
    <property type="nucleotide sequence ID" value="NZ_CP037954.1"/>
</dbReference>
<keyword evidence="1" id="KW-1133">Transmembrane helix</keyword>
<keyword evidence="1" id="KW-0472">Membrane</keyword>
<protein>
    <submittedName>
        <fullName evidence="2">Uncharacterized protein</fullName>
    </submittedName>
</protein>
<reference evidence="2 3" key="1">
    <citation type="submission" date="2019-03" db="EMBL/GenBank/DDBJ databases">
        <authorList>
            <person name="Kim H."/>
            <person name="Yu S.-M."/>
        </authorList>
    </citation>
    <scope>NUCLEOTIDE SEQUENCE [LARGE SCALE GENOMIC DNA]</scope>
    <source>
        <strain evidence="2 3">NBC122</strain>
    </source>
</reference>
<dbReference type="AlphaFoldDB" id="A0A4P6ZGK1"/>
<proteinExistence type="predicted"/>
<dbReference type="OrthoDB" id="1257007at2"/>
<evidence type="ECO:0000313" key="2">
    <source>
        <dbReference type="EMBL" id="QBO58728.1"/>
    </source>
</evidence>
<accession>A0A4P6ZGK1</accession>
<organism evidence="2 3">
    <name type="scientific">Chryseobacterium salivictor</name>
    <dbReference type="NCBI Taxonomy" id="2547600"/>
    <lineage>
        <taxon>Bacteria</taxon>
        <taxon>Pseudomonadati</taxon>
        <taxon>Bacteroidota</taxon>
        <taxon>Flavobacteriia</taxon>
        <taxon>Flavobacteriales</taxon>
        <taxon>Weeksellaceae</taxon>
        <taxon>Chryseobacterium group</taxon>
        <taxon>Chryseobacterium</taxon>
    </lineage>
</organism>
<dbReference type="EMBL" id="CP037954">
    <property type="protein sequence ID" value="QBO58728.1"/>
    <property type="molecule type" value="Genomic_DNA"/>
</dbReference>
<evidence type="ECO:0000256" key="1">
    <source>
        <dbReference type="SAM" id="Phobius"/>
    </source>
</evidence>
<keyword evidence="1" id="KW-0812">Transmembrane</keyword>
<feature type="transmembrane region" description="Helical" evidence="1">
    <location>
        <begin position="126"/>
        <end position="148"/>
    </location>
</feature>
<dbReference type="Proteomes" id="UP000294419">
    <property type="component" value="Chromosome"/>
</dbReference>
<keyword evidence="3" id="KW-1185">Reference proteome</keyword>
<gene>
    <name evidence="2" type="ORF">NBC122_01920</name>
</gene>
<feature type="transmembrane region" description="Helical" evidence="1">
    <location>
        <begin position="28"/>
        <end position="50"/>
    </location>
</feature>
<feature type="transmembrane region" description="Helical" evidence="1">
    <location>
        <begin position="95"/>
        <end position="114"/>
    </location>
</feature>
<dbReference type="KEGG" id="csal:NBC122_01920"/>
<name>A0A4P6ZGK1_9FLAO</name>
<evidence type="ECO:0000313" key="3">
    <source>
        <dbReference type="Proteomes" id="UP000294419"/>
    </source>
</evidence>
<feature type="transmembrane region" description="Helical" evidence="1">
    <location>
        <begin position="62"/>
        <end position="83"/>
    </location>
</feature>
<sequence>MKNLIEEVKNINFSEEINKSDKQDKKRYVVLTVWELILISWVVYIQYFLRPKNIELSSANEFLLGTLPSLFGAAAFVAILFAFHRILKMYYGKYSLYNSIIFSVLFTFIGFTVWETVRTILYPFDIHDVIMTLIGCMMSGVLIIILFLDDLKTKKDRPF</sequence>